<evidence type="ECO:0000313" key="3">
    <source>
        <dbReference type="Proteomes" id="UP000249304"/>
    </source>
</evidence>
<dbReference type="EMBL" id="POUD01000684">
    <property type="protein sequence ID" value="PZF98323.1"/>
    <property type="molecule type" value="Genomic_DNA"/>
</dbReference>
<keyword evidence="3" id="KW-1185">Reference proteome</keyword>
<feature type="region of interest" description="Disordered" evidence="1">
    <location>
        <begin position="52"/>
        <end position="140"/>
    </location>
</feature>
<reference evidence="2 3" key="1">
    <citation type="submission" date="2018-01" db="EMBL/GenBank/DDBJ databases">
        <title>Draft genome sequence of Nonomuraea sp. KC333.</title>
        <authorList>
            <person name="Sahin N."/>
            <person name="Saygin H."/>
            <person name="Ay H."/>
        </authorList>
    </citation>
    <scope>NUCLEOTIDE SEQUENCE [LARGE SCALE GENOMIC DNA]</scope>
    <source>
        <strain evidence="2 3">KC333</strain>
    </source>
</reference>
<name>A0A2W2DZX6_9ACTN</name>
<comment type="caution">
    <text evidence="2">The sequence shown here is derived from an EMBL/GenBank/DDBJ whole genome shotgun (WGS) entry which is preliminary data.</text>
</comment>
<gene>
    <name evidence="2" type="ORF">C1J01_48635</name>
</gene>
<proteinExistence type="predicted"/>
<accession>A0A2W2DZX6</accession>
<evidence type="ECO:0000256" key="1">
    <source>
        <dbReference type="SAM" id="MobiDB-lite"/>
    </source>
</evidence>
<dbReference type="Proteomes" id="UP000249304">
    <property type="component" value="Unassembled WGS sequence"/>
</dbReference>
<feature type="non-terminal residue" evidence="2">
    <location>
        <position position="140"/>
    </location>
</feature>
<evidence type="ECO:0000313" key="2">
    <source>
        <dbReference type="EMBL" id="PZF98323.1"/>
    </source>
</evidence>
<organism evidence="2 3">
    <name type="scientific">Nonomuraea aridisoli</name>
    <dbReference type="NCBI Taxonomy" id="2070368"/>
    <lineage>
        <taxon>Bacteria</taxon>
        <taxon>Bacillati</taxon>
        <taxon>Actinomycetota</taxon>
        <taxon>Actinomycetes</taxon>
        <taxon>Streptosporangiales</taxon>
        <taxon>Streptosporangiaceae</taxon>
        <taxon>Nonomuraea</taxon>
    </lineage>
</organism>
<dbReference type="AlphaFoldDB" id="A0A2W2DZX6"/>
<feature type="non-terminal residue" evidence="2">
    <location>
        <position position="1"/>
    </location>
</feature>
<protein>
    <submittedName>
        <fullName evidence="2">Uncharacterized protein</fullName>
    </submittedName>
</protein>
<sequence>IEGERVLGGLLQAMHLSAMEDLPREIASHARRVGFSQIVLYTTDLQEQLLVPLPGQSGPDGGPPPTVRIDGTLPGRAFRRVEIVRTRPVADPATSESVADPATSESAADPATSEPVADPATSEPVAEQEQEQGEALGGGG</sequence>